<feature type="active site" description="Proton donor/acceptor" evidence="6">
    <location>
        <position position="279"/>
    </location>
</feature>
<organism evidence="10 11">
    <name type="scientific">Pseudovibrio exalbescens</name>
    <dbReference type="NCBI Taxonomy" id="197461"/>
    <lineage>
        <taxon>Bacteria</taxon>
        <taxon>Pseudomonadati</taxon>
        <taxon>Pseudomonadota</taxon>
        <taxon>Alphaproteobacteria</taxon>
        <taxon>Hyphomicrobiales</taxon>
        <taxon>Stappiaceae</taxon>
        <taxon>Pseudovibrio</taxon>
    </lineage>
</organism>
<comment type="caution">
    <text evidence="10">The sequence shown here is derived from an EMBL/GenBank/DDBJ whole genome shotgun (WGS) entry which is preliminary data.</text>
</comment>
<feature type="domain" description="Amidohydrolase-related" evidence="9">
    <location>
        <begin position="53"/>
        <end position="385"/>
    </location>
</feature>
<feature type="binding site" evidence="7">
    <location>
        <position position="232"/>
    </location>
    <ligand>
        <name>substrate</name>
    </ligand>
</feature>
<feature type="binding site" evidence="7">
    <location>
        <begin position="224"/>
        <end position="225"/>
    </location>
    <ligand>
        <name>substrate</name>
    </ligand>
</feature>
<keyword evidence="3 5" id="KW-0378">Hydrolase</keyword>
<feature type="binding site" evidence="7">
    <location>
        <begin position="312"/>
        <end position="314"/>
    </location>
    <ligand>
        <name>substrate</name>
    </ligand>
</feature>
<dbReference type="GO" id="GO:0008448">
    <property type="term" value="F:N-acetylglucosamine-6-phosphate deacetylase activity"/>
    <property type="evidence" value="ECO:0007669"/>
    <property type="project" value="InterPro"/>
</dbReference>
<dbReference type="InterPro" id="IPR032466">
    <property type="entry name" value="Metal_Hydrolase"/>
</dbReference>
<evidence type="ECO:0000256" key="7">
    <source>
        <dbReference type="PIRSR" id="PIRSR038994-2"/>
    </source>
</evidence>
<comment type="cofactor">
    <cofactor evidence="8">
        <name>a divalent metal cation</name>
        <dbReference type="ChEBI" id="CHEBI:60240"/>
    </cofactor>
    <text evidence="8">Binds 1 divalent metal cation per subunit.</text>
</comment>
<dbReference type="NCBIfam" id="TIGR00221">
    <property type="entry name" value="nagA"/>
    <property type="match status" value="1"/>
</dbReference>
<feature type="binding site" evidence="8">
    <location>
        <position position="130"/>
    </location>
    <ligand>
        <name>Zn(2+)</name>
        <dbReference type="ChEBI" id="CHEBI:29105"/>
    </ligand>
</feature>
<reference evidence="10 11" key="1">
    <citation type="submission" date="2016-03" db="EMBL/GenBank/DDBJ databases">
        <title>Genome sequence of Nesiotobacter sp. nov., a moderately halophilic alphaproteobacterium isolated from the Yellow Sea, China.</title>
        <authorList>
            <person name="Zhang G."/>
            <person name="Zhang R."/>
        </authorList>
    </citation>
    <scope>NUCLEOTIDE SEQUENCE [LARGE SCALE GENOMIC DNA]</scope>
    <source>
        <strain evidence="10 11">WB1-6</strain>
    </source>
</reference>
<evidence type="ECO:0000256" key="2">
    <source>
        <dbReference type="ARBA" id="ARBA00022723"/>
    </source>
</evidence>
<comment type="similarity">
    <text evidence="1 5">Belongs to the metallo-dependent hydrolases superfamily. NagA family.</text>
</comment>
<dbReference type="GO" id="GO:0046872">
    <property type="term" value="F:metal ion binding"/>
    <property type="evidence" value="ECO:0007669"/>
    <property type="project" value="UniProtKB-KW"/>
</dbReference>
<accession>A0A1U7JGR2</accession>
<evidence type="ECO:0000256" key="5">
    <source>
        <dbReference type="PIRNR" id="PIRNR038994"/>
    </source>
</evidence>
<dbReference type="InterPro" id="IPR011059">
    <property type="entry name" value="Metal-dep_hydrolase_composite"/>
</dbReference>
<dbReference type="Pfam" id="PF01979">
    <property type="entry name" value="Amidohydro_1"/>
    <property type="match status" value="1"/>
</dbReference>
<evidence type="ECO:0000256" key="8">
    <source>
        <dbReference type="PIRSR" id="PIRSR038994-3"/>
    </source>
</evidence>
<evidence type="ECO:0000313" key="11">
    <source>
        <dbReference type="Proteomes" id="UP000185783"/>
    </source>
</evidence>
<dbReference type="RefSeq" id="WP_028481271.1">
    <property type="nucleotide sequence ID" value="NZ_LVVZ01000015.1"/>
</dbReference>
<evidence type="ECO:0000313" key="10">
    <source>
        <dbReference type="EMBL" id="OKL43930.1"/>
    </source>
</evidence>
<feature type="binding site" evidence="7">
    <location>
        <position position="256"/>
    </location>
    <ligand>
        <name>substrate</name>
    </ligand>
</feature>
<dbReference type="SUPFAM" id="SSF51338">
    <property type="entry name" value="Composite domain of metallo-dependent hydrolases"/>
    <property type="match status" value="1"/>
</dbReference>
<dbReference type="AlphaFoldDB" id="A0A1U7JGR2"/>
<keyword evidence="11" id="KW-1185">Reference proteome</keyword>
<dbReference type="EMBL" id="LVVZ01000015">
    <property type="protein sequence ID" value="OKL43930.1"/>
    <property type="molecule type" value="Genomic_DNA"/>
</dbReference>
<name>A0A1U7JGR2_9HYPH</name>
<evidence type="ECO:0000256" key="3">
    <source>
        <dbReference type="ARBA" id="ARBA00022801"/>
    </source>
</evidence>
<evidence type="ECO:0000256" key="1">
    <source>
        <dbReference type="ARBA" id="ARBA00010716"/>
    </source>
</evidence>
<dbReference type="Pfam" id="PF22643">
    <property type="entry name" value="NagA_N"/>
    <property type="match status" value="1"/>
</dbReference>
<dbReference type="GO" id="GO:0006046">
    <property type="term" value="P:N-acetylglucosamine catabolic process"/>
    <property type="evidence" value="ECO:0007669"/>
    <property type="project" value="TreeGrafter"/>
</dbReference>
<protein>
    <submittedName>
        <fullName evidence="10">N-acetylglucosamine-6-phosphate deacetylase</fullName>
    </submittedName>
</protein>
<dbReference type="Gene3D" id="2.30.40.10">
    <property type="entry name" value="Urease, subunit C, domain 1"/>
    <property type="match status" value="1"/>
</dbReference>
<evidence type="ECO:0000256" key="6">
    <source>
        <dbReference type="PIRSR" id="PIRSR038994-1"/>
    </source>
</evidence>
<evidence type="ECO:0000256" key="4">
    <source>
        <dbReference type="ARBA" id="ARBA00023277"/>
    </source>
</evidence>
<sequence length="390" mass="40768">MKRFLTGCRIFTGEALLSGHGVLVANGRVEALLPADAKPEGAEILRLSPDALLTPGFLDLQVNGAGGVLFNETPTVAAAHRIAEAVRPFGVTGVLPTLITDKKEALDAACGITADAASVTGSGVLGIHVEGPFISKERKGVHNPDFIRAPSEEDLETLKALANKLAPHNARVLLTVAPENVSDASLADLAKAGVVLAAGHTAATYERIEEATHMGVTGFTHLGNAMPPVQNRAPGPVAAALAGRDTWCGLIADGHHIHPGLMKVMLAAKPAGKIFLVTDAMPPVGTDAETFILYGQTIYRRDGKLTTEDGTLAGADIDMASAIRNCVKLLGQPLTEALRMASLYPAAYLGLERTYGRIAPGFAADFAVITEDVEPLETWVQGAVVWSKDG</sequence>
<gene>
    <name evidence="10" type="ORF">A3843_10045</name>
</gene>
<feature type="binding site" evidence="8">
    <location>
        <position position="221"/>
    </location>
    <ligand>
        <name>Zn(2+)</name>
        <dbReference type="ChEBI" id="CHEBI:29105"/>
    </ligand>
</feature>
<proteinExistence type="inferred from homology"/>
<dbReference type="PANTHER" id="PTHR11113">
    <property type="entry name" value="N-ACETYLGLUCOSAMINE-6-PHOSPHATE DEACETYLASE"/>
    <property type="match status" value="1"/>
</dbReference>
<dbReference type="CDD" id="cd00854">
    <property type="entry name" value="NagA"/>
    <property type="match status" value="1"/>
</dbReference>
<dbReference type="PIRSF" id="PIRSF038994">
    <property type="entry name" value="NagA"/>
    <property type="match status" value="1"/>
</dbReference>
<dbReference type="PANTHER" id="PTHR11113:SF14">
    <property type="entry name" value="N-ACETYLGLUCOSAMINE-6-PHOSPHATE DEACETYLASE"/>
    <property type="match status" value="1"/>
</dbReference>
<dbReference type="InterPro" id="IPR003764">
    <property type="entry name" value="GlcNAc_6-P_deAcase"/>
</dbReference>
<evidence type="ECO:0000259" key="9">
    <source>
        <dbReference type="Pfam" id="PF01979"/>
    </source>
</evidence>
<feature type="binding site" evidence="8">
    <location>
        <position position="200"/>
    </location>
    <ligand>
        <name>Zn(2+)</name>
        <dbReference type="ChEBI" id="CHEBI:29105"/>
    </ligand>
</feature>
<dbReference type="Gene3D" id="3.20.20.140">
    <property type="entry name" value="Metal-dependent hydrolases"/>
    <property type="match status" value="1"/>
</dbReference>
<dbReference type="InterPro" id="IPR006680">
    <property type="entry name" value="Amidohydro-rel"/>
</dbReference>
<dbReference type="Proteomes" id="UP000185783">
    <property type="component" value="Unassembled WGS sequence"/>
</dbReference>
<keyword evidence="4 5" id="KW-0119">Carbohydrate metabolism</keyword>
<keyword evidence="2 8" id="KW-0479">Metal-binding</keyword>
<dbReference type="SUPFAM" id="SSF51556">
    <property type="entry name" value="Metallo-dependent hydrolases"/>
    <property type="match status" value="1"/>
</dbReference>
<feature type="binding site" evidence="7">
    <location>
        <position position="141"/>
    </location>
    <ligand>
        <name>substrate</name>
    </ligand>
</feature>
<dbReference type="STRING" id="197461.A3843_10045"/>